<dbReference type="EMBL" id="JBHRYJ010000001">
    <property type="protein sequence ID" value="MFC3674272.1"/>
    <property type="molecule type" value="Genomic_DNA"/>
</dbReference>
<dbReference type="Pfam" id="PF00378">
    <property type="entry name" value="ECH_1"/>
    <property type="match status" value="1"/>
</dbReference>
<gene>
    <name evidence="3" type="ORF">ACFOOQ_01880</name>
</gene>
<protein>
    <submittedName>
        <fullName evidence="3">Enoyl-CoA hydratase/isomerase family protein</fullName>
    </submittedName>
</protein>
<proteinExistence type="inferred from homology"/>
<dbReference type="PROSITE" id="PS00166">
    <property type="entry name" value="ENOYL_COA_HYDRATASE"/>
    <property type="match status" value="1"/>
</dbReference>
<keyword evidence="4" id="KW-1185">Reference proteome</keyword>
<reference evidence="4" key="1">
    <citation type="journal article" date="2019" name="Int. J. Syst. Evol. Microbiol.">
        <title>The Global Catalogue of Microorganisms (GCM) 10K type strain sequencing project: providing services to taxonomists for standard genome sequencing and annotation.</title>
        <authorList>
            <consortium name="The Broad Institute Genomics Platform"/>
            <consortium name="The Broad Institute Genome Sequencing Center for Infectious Disease"/>
            <person name="Wu L."/>
            <person name="Ma J."/>
        </authorList>
    </citation>
    <scope>NUCLEOTIDE SEQUENCE [LARGE SCALE GENOMIC DNA]</scope>
    <source>
        <strain evidence="4">KCTC 42182</strain>
    </source>
</reference>
<dbReference type="PANTHER" id="PTHR11941:SF54">
    <property type="entry name" value="ENOYL-COA HYDRATASE, MITOCHONDRIAL"/>
    <property type="match status" value="1"/>
</dbReference>
<sequence length="263" mass="28039">MKNEALELTWPAENVAQITLTRAAEMNTLTHALLDGMEGALASLKGSGVRALVITGSGRAFCCGAHLDYFTDDRLGPDAGFTLRDTYLDRIARVFDSLEEQPYPVIAAINGFALGGGGELALSCDFRLMATTARIGLPEVKLGAIAGAGGVQKLIRHVGRSKALEWILLATHVTAEEAERRGLVYAIAEPEALLPQALALAERLKALSPRAVAQSKASIYLSEDADLRSARRFGLEALSLLIGSADWTEGIAAFHAKRPPKFG</sequence>
<dbReference type="PANTHER" id="PTHR11941">
    <property type="entry name" value="ENOYL-COA HYDRATASE-RELATED"/>
    <property type="match status" value="1"/>
</dbReference>
<dbReference type="InterPro" id="IPR029045">
    <property type="entry name" value="ClpP/crotonase-like_dom_sf"/>
</dbReference>
<comment type="caution">
    <text evidence="3">The sequence shown here is derived from an EMBL/GenBank/DDBJ whole genome shotgun (WGS) entry which is preliminary data.</text>
</comment>
<dbReference type="InterPro" id="IPR001753">
    <property type="entry name" value="Enoyl-CoA_hydra/iso"/>
</dbReference>
<dbReference type="RefSeq" id="WP_379720934.1">
    <property type="nucleotide sequence ID" value="NZ_JBHRYJ010000001.1"/>
</dbReference>
<evidence type="ECO:0000256" key="1">
    <source>
        <dbReference type="ARBA" id="ARBA00005254"/>
    </source>
</evidence>
<dbReference type="SUPFAM" id="SSF52096">
    <property type="entry name" value="ClpP/crotonase"/>
    <property type="match status" value="1"/>
</dbReference>
<dbReference type="Gene3D" id="3.90.226.10">
    <property type="entry name" value="2-enoyl-CoA Hydratase, Chain A, domain 1"/>
    <property type="match status" value="1"/>
</dbReference>
<evidence type="ECO:0000313" key="4">
    <source>
        <dbReference type="Proteomes" id="UP001595711"/>
    </source>
</evidence>
<dbReference type="InterPro" id="IPR018376">
    <property type="entry name" value="Enoyl-CoA_hyd/isom_CS"/>
</dbReference>
<dbReference type="CDD" id="cd06558">
    <property type="entry name" value="crotonase-like"/>
    <property type="match status" value="1"/>
</dbReference>
<accession>A0ABV7VBC3</accession>
<evidence type="ECO:0000313" key="3">
    <source>
        <dbReference type="EMBL" id="MFC3674272.1"/>
    </source>
</evidence>
<evidence type="ECO:0000256" key="2">
    <source>
        <dbReference type="RuleBase" id="RU003707"/>
    </source>
</evidence>
<dbReference type="Proteomes" id="UP001595711">
    <property type="component" value="Unassembled WGS sequence"/>
</dbReference>
<comment type="similarity">
    <text evidence="1 2">Belongs to the enoyl-CoA hydratase/isomerase family.</text>
</comment>
<organism evidence="3 4">
    <name type="scientific">Ferrovibrio xuzhouensis</name>
    <dbReference type="NCBI Taxonomy" id="1576914"/>
    <lineage>
        <taxon>Bacteria</taxon>
        <taxon>Pseudomonadati</taxon>
        <taxon>Pseudomonadota</taxon>
        <taxon>Alphaproteobacteria</taxon>
        <taxon>Rhodospirillales</taxon>
        <taxon>Rhodospirillaceae</taxon>
        <taxon>Ferrovibrio</taxon>
    </lineage>
</organism>
<name>A0ABV7VBC3_9PROT</name>